<dbReference type="EMBL" id="LDTC01000019">
    <property type="protein sequence ID" value="KTW16610.1"/>
    <property type="molecule type" value="Genomic_DNA"/>
</dbReference>
<dbReference type="EMBL" id="LDTC01000344">
    <property type="protein sequence ID" value="KTW02005.1"/>
    <property type="molecule type" value="Genomic_DNA"/>
</dbReference>
<organism evidence="1 3">
    <name type="scientific">Sphingomonas sanguinis</name>
    <dbReference type="NCBI Taxonomy" id="33051"/>
    <lineage>
        <taxon>Bacteria</taxon>
        <taxon>Pseudomonadati</taxon>
        <taxon>Pseudomonadota</taxon>
        <taxon>Alphaproteobacteria</taxon>
        <taxon>Sphingomonadales</taxon>
        <taxon>Sphingomonadaceae</taxon>
        <taxon>Sphingomonas</taxon>
    </lineage>
</organism>
<accession>A0A147J126</accession>
<comment type="caution">
    <text evidence="1">The sequence shown here is derived from an EMBL/GenBank/DDBJ whole genome shotgun (WGS) entry which is preliminary data.</text>
</comment>
<dbReference type="Proteomes" id="UP000074410">
    <property type="component" value="Unassembled WGS sequence"/>
</dbReference>
<dbReference type="PATRIC" id="fig|33051.5.peg.1231"/>
<dbReference type="AlphaFoldDB" id="A0A147J126"/>
<proteinExistence type="predicted"/>
<evidence type="ECO:0000313" key="1">
    <source>
        <dbReference type="EMBL" id="KTW02005.1"/>
    </source>
</evidence>
<protein>
    <submittedName>
        <fullName evidence="1">Uncharacterized protein</fullName>
    </submittedName>
</protein>
<evidence type="ECO:0000313" key="3">
    <source>
        <dbReference type="Proteomes" id="UP000074410"/>
    </source>
</evidence>
<dbReference type="RefSeq" id="WP_058715772.1">
    <property type="nucleotide sequence ID" value="NZ_LDTC01000019.1"/>
</dbReference>
<name>A0A147J126_9SPHN</name>
<sequence>MAHATSRFLTQADVNGRQVSFFSPPHTEPDFPWVDVEELAAAFLEPDAAKRMVRHAHDFDRDNRPVTTARHGDKIVTIIPHAFAQGLCGAIDQWDGFVKKDEDETGPAHDAYCRAAGHVAADHWPLDLDQLIHAFHNPGGPFLREGR</sequence>
<evidence type="ECO:0000313" key="2">
    <source>
        <dbReference type="EMBL" id="KTW16610.1"/>
    </source>
</evidence>
<gene>
    <name evidence="2" type="ORF">NS258_03660</name>
    <name evidence="1" type="ORF">NS258_18520</name>
</gene>
<reference evidence="1 3" key="1">
    <citation type="journal article" date="2016" name="Front. Microbiol.">
        <title>Genomic Resource of Rice Seed Associated Bacteria.</title>
        <authorList>
            <person name="Midha S."/>
            <person name="Bansal K."/>
            <person name="Sharma S."/>
            <person name="Kumar N."/>
            <person name="Patil P.P."/>
            <person name="Chaudhry V."/>
            <person name="Patil P.B."/>
        </authorList>
    </citation>
    <scope>NUCLEOTIDE SEQUENCE [LARGE SCALE GENOMIC DNA]</scope>
    <source>
        <strain evidence="1 3">NS258</strain>
    </source>
</reference>